<evidence type="ECO:0000313" key="11">
    <source>
        <dbReference type="Proteomes" id="UP000325440"/>
    </source>
</evidence>
<dbReference type="Gene3D" id="4.10.60.30">
    <property type="entry name" value="Nanos, RNA-binding domain"/>
    <property type="match status" value="1"/>
</dbReference>
<keyword evidence="4 8" id="KW-0863">Zinc-finger</keyword>
<evidence type="ECO:0000256" key="2">
    <source>
        <dbReference type="ARBA" id="ARBA00022490"/>
    </source>
</evidence>
<name>A0A5E4NFK5_9HEMI</name>
<dbReference type="InterPro" id="IPR038129">
    <property type="entry name" value="Nanos_sf"/>
</dbReference>
<evidence type="ECO:0000256" key="8">
    <source>
        <dbReference type="PROSITE-ProRule" id="PRU00855"/>
    </source>
</evidence>
<keyword evidence="2" id="KW-0963">Cytoplasm</keyword>
<dbReference type="PANTHER" id="PTHR12887">
    <property type="entry name" value="NANOS PROTEIN"/>
    <property type="match status" value="1"/>
</dbReference>
<dbReference type="AlphaFoldDB" id="A0A5E4NFK5"/>
<feature type="domain" description="Nanos-type" evidence="9">
    <location>
        <begin position="244"/>
        <end position="298"/>
    </location>
</feature>
<keyword evidence="7 8" id="KW-0694">RNA-binding</keyword>
<accession>A0A5E4NFK5</accession>
<proteinExistence type="inferred from homology"/>
<keyword evidence="6 8" id="KW-0810">Translation regulation</keyword>
<evidence type="ECO:0000256" key="7">
    <source>
        <dbReference type="ARBA" id="ARBA00022884"/>
    </source>
</evidence>
<dbReference type="PROSITE" id="PS51522">
    <property type="entry name" value="ZF_NANOS"/>
    <property type="match status" value="1"/>
</dbReference>
<evidence type="ECO:0000259" key="9">
    <source>
        <dbReference type="PROSITE" id="PS51522"/>
    </source>
</evidence>
<sequence>MDNNWFGRVDRDKHHPINEITALKETQSAYLQSAWLESDLPLYLRPLHESASSIVLDTERTIFHSQSTKIAAVFRTIVADLIRLLGIQTYIFFFSNIHKQVRCLVSKSRMSDRSRFVFGNQHQNRCALCLTEDDRNLQSSTTAVCQHNASVESALHYLRNYGSSINAPCMPPTPYNPQAQDVGLTRGVNGGGCSPPVSPNYYTLAEFLLRMNRMQQDHSSRQTRPPIGLSRPYKPKSEMGCLRECAFCKSNGETAEFYKSHFLKDPVGRVRCPILQRYQCPFCYATGENAHTRRYCPKNPNKMCFIKGEQFVIKQNLQ</sequence>
<dbReference type="GO" id="GO:0008270">
    <property type="term" value="F:zinc ion binding"/>
    <property type="evidence" value="ECO:0007669"/>
    <property type="project" value="UniProtKB-KW"/>
</dbReference>
<comment type="subcellular location">
    <subcellularLocation>
        <location evidence="1">Cytoplasm</location>
    </subcellularLocation>
</comment>
<evidence type="ECO:0000256" key="3">
    <source>
        <dbReference type="ARBA" id="ARBA00022723"/>
    </source>
</evidence>
<evidence type="ECO:0000256" key="4">
    <source>
        <dbReference type="ARBA" id="ARBA00022771"/>
    </source>
</evidence>
<evidence type="ECO:0000313" key="10">
    <source>
        <dbReference type="EMBL" id="VVC42453.1"/>
    </source>
</evidence>
<organism evidence="10 11">
    <name type="scientific">Cinara cedri</name>
    <dbReference type="NCBI Taxonomy" id="506608"/>
    <lineage>
        <taxon>Eukaryota</taxon>
        <taxon>Metazoa</taxon>
        <taxon>Ecdysozoa</taxon>
        <taxon>Arthropoda</taxon>
        <taxon>Hexapoda</taxon>
        <taxon>Insecta</taxon>
        <taxon>Pterygota</taxon>
        <taxon>Neoptera</taxon>
        <taxon>Paraneoptera</taxon>
        <taxon>Hemiptera</taxon>
        <taxon>Sternorrhyncha</taxon>
        <taxon>Aphidomorpha</taxon>
        <taxon>Aphidoidea</taxon>
        <taxon>Aphididae</taxon>
        <taxon>Lachninae</taxon>
        <taxon>Cinara</taxon>
    </lineage>
</organism>
<comment type="similarity">
    <text evidence="8">Belongs to the nanos family.</text>
</comment>
<dbReference type="InterPro" id="IPR024161">
    <property type="entry name" value="Znf_nanos-typ"/>
</dbReference>
<keyword evidence="5" id="KW-0862">Zinc</keyword>
<dbReference type="EMBL" id="CABPRJ010001953">
    <property type="protein sequence ID" value="VVC42453.1"/>
    <property type="molecule type" value="Genomic_DNA"/>
</dbReference>
<evidence type="ECO:0000256" key="5">
    <source>
        <dbReference type="ARBA" id="ARBA00022833"/>
    </source>
</evidence>
<dbReference type="Proteomes" id="UP000325440">
    <property type="component" value="Unassembled WGS sequence"/>
</dbReference>
<protein>
    <submittedName>
        <fullName evidence="10">Zinc finger, nanos-type</fullName>
    </submittedName>
</protein>
<reference evidence="10 11" key="1">
    <citation type="submission" date="2019-08" db="EMBL/GenBank/DDBJ databases">
        <authorList>
            <person name="Alioto T."/>
            <person name="Alioto T."/>
            <person name="Gomez Garrido J."/>
        </authorList>
    </citation>
    <scope>NUCLEOTIDE SEQUENCE [LARGE SCALE GENOMIC DNA]</scope>
</reference>
<dbReference type="OrthoDB" id="10010129at2759"/>
<keyword evidence="3" id="KW-0479">Metal-binding</keyword>
<evidence type="ECO:0000256" key="6">
    <source>
        <dbReference type="ARBA" id="ARBA00022845"/>
    </source>
</evidence>
<dbReference type="GO" id="GO:0003723">
    <property type="term" value="F:RNA binding"/>
    <property type="evidence" value="ECO:0007669"/>
    <property type="project" value="UniProtKB-UniRule"/>
</dbReference>
<keyword evidence="11" id="KW-1185">Reference proteome</keyword>
<dbReference type="InterPro" id="IPR008705">
    <property type="entry name" value="Nanos/Xcar2"/>
</dbReference>
<evidence type="ECO:0000256" key="1">
    <source>
        <dbReference type="ARBA" id="ARBA00004496"/>
    </source>
</evidence>
<gene>
    <name evidence="10" type="ORF">CINCED_3A015574</name>
</gene>
<dbReference type="GO" id="GO:0006417">
    <property type="term" value="P:regulation of translation"/>
    <property type="evidence" value="ECO:0007669"/>
    <property type="project" value="UniProtKB-UniRule"/>
</dbReference>
<dbReference type="GO" id="GO:0005737">
    <property type="term" value="C:cytoplasm"/>
    <property type="evidence" value="ECO:0007669"/>
    <property type="project" value="UniProtKB-SubCell"/>
</dbReference>
<dbReference type="Pfam" id="PF05741">
    <property type="entry name" value="zf-nanos"/>
    <property type="match status" value="1"/>
</dbReference>